<keyword evidence="4" id="KW-1185">Reference proteome</keyword>
<organism evidence="3 4">
    <name type="scientific">Lucilia cuprina</name>
    <name type="common">Green bottle fly</name>
    <name type="synonym">Australian sheep blowfly</name>
    <dbReference type="NCBI Taxonomy" id="7375"/>
    <lineage>
        <taxon>Eukaryota</taxon>
        <taxon>Metazoa</taxon>
        <taxon>Ecdysozoa</taxon>
        <taxon>Arthropoda</taxon>
        <taxon>Hexapoda</taxon>
        <taxon>Insecta</taxon>
        <taxon>Pterygota</taxon>
        <taxon>Neoptera</taxon>
        <taxon>Endopterygota</taxon>
        <taxon>Diptera</taxon>
        <taxon>Brachycera</taxon>
        <taxon>Muscomorpha</taxon>
        <taxon>Oestroidea</taxon>
        <taxon>Calliphoridae</taxon>
        <taxon>Luciliinae</taxon>
        <taxon>Lucilia</taxon>
    </lineage>
</organism>
<dbReference type="EMBL" id="JRES01000836">
    <property type="protein sequence ID" value="KNC27871.1"/>
    <property type="molecule type" value="Genomic_DNA"/>
</dbReference>
<name>A0A0L0C6L1_LUCCU</name>
<evidence type="ECO:0000313" key="3">
    <source>
        <dbReference type="EMBL" id="KNC27871.1"/>
    </source>
</evidence>
<reference evidence="3 4" key="1">
    <citation type="journal article" date="2015" name="Nat. Commun.">
        <title>Lucilia cuprina genome unlocks parasitic fly biology to underpin future interventions.</title>
        <authorList>
            <person name="Anstead C.A."/>
            <person name="Korhonen P.K."/>
            <person name="Young N.D."/>
            <person name="Hall R.S."/>
            <person name="Jex A.R."/>
            <person name="Murali S.C."/>
            <person name="Hughes D.S."/>
            <person name="Lee S.F."/>
            <person name="Perry T."/>
            <person name="Stroehlein A.J."/>
            <person name="Ansell B.R."/>
            <person name="Breugelmans B."/>
            <person name="Hofmann A."/>
            <person name="Qu J."/>
            <person name="Dugan S."/>
            <person name="Lee S.L."/>
            <person name="Chao H."/>
            <person name="Dinh H."/>
            <person name="Han Y."/>
            <person name="Doddapaneni H.V."/>
            <person name="Worley K.C."/>
            <person name="Muzny D.M."/>
            <person name="Ioannidis P."/>
            <person name="Waterhouse R.M."/>
            <person name="Zdobnov E.M."/>
            <person name="James P.J."/>
            <person name="Bagnall N.H."/>
            <person name="Kotze A.C."/>
            <person name="Gibbs R.A."/>
            <person name="Richards S."/>
            <person name="Batterham P."/>
            <person name="Gasser R.B."/>
        </authorList>
    </citation>
    <scope>NUCLEOTIDE SEQUENCE [LARGE SCALE GENOMIC DNA]</scope>
    <source>
        <strain evidence="3 4">LS</strain>
        <tissue evidence="3">Full body</tissue>
    </source>
</reference>
<feature type="signal peptide" evidence="2">
    <location>
        <begin position="1"/>
        <end position="21"/>
    </location>
</feature>
<proteinExistence type="predicted"/>
<feature type="compositionally biased region" description="Polar residues" evidence="1">
    <location>
        <begin position="38"/>
        <end position="51"/>
    </location>
</feature>
<dbReference type="AlphaFoldDB" id="A0A0L0C6L1"/>
<keyword evidence="2" id="KW-0732">Signal</keyword>
<evidence type="ECO:0000256" key="1">
    <source>
        <dbReference type="SAM" id="MobiDB-lite"/>
    </source>
</evidence>
<evidence type="ECO:0000256" key="2">
    <source>
        <dbReference type="SAM" id="SignalP"/>
    </source>
</evidence>
<protein>
    <submittedName>
        <fullName evidence="3">Uncharacterized protein</fullName>
    </submittedName>
</protein>
<dbReference type="PROSITE" id="PS51257">
    <property type="entry name" value="PROKAR_LIPOPROTEIN"/>
    <property type="match status" value="1"/>
</dbReference>
<dbReference type="Proteomes" id="UP000037069">
    <property type="component" value="Unassembled WGS sequence"/>
</dbReference>
<sequence>MGITKTAIICIAFSLLACAQALKDKKSKSPLEIKDFESGTNSGSPFSNVPESSDKHSEGMAQPEVVAEIEEEPTKIEETKEIYIDENGIEVNYDKNLYYCENCSEEEEDDNNDNKKLIFSTSDEELLESIDNDSYETGDGQDLEDLPLYDDVDAIDELIGYEEEFQYDDDDDDLIEYDIPLLLDELSADDMSEGSGF</sequence>
<feature type="chain" id="PRO_5005535865" evidence="2">
    <location>
        <begin position="22"/>
        <end position="197"/>
    </location>
</feature>
<gene>
    <name evidence="3" type="ORF">FF38_03427</name>
</gene>
<feature type="region of interest" description="Disordered" evidence="1">
    <location>
        <begin position="33"/>
        <end position="61"/>
    </location>
</feature>
<evidence type="ECO:0000313" key="4">
    <source>
        <dbReference type="Proteomes" id="UP000037069"/>
    </source>
</evidence>
<accession>A0A0L0C6L1</accession>
<comment type="caution">
    <text evidence="3">The sequence shown here is derived from an EMBL/GenBank/DDBJ whole genome shotgun (WGS) entry which is preliminary data.</text>
</comment>